<protein>
    <submittedName>
        <fullName evidence="7">TlpA family protein disulfide reductase</fullName>
    </submittedName>
</protein>
<evidence type="ECO:0000256" key="1">
    <source>
        <dbReference type="ARBA" id="ARBA00004196"/>
    </source>
</evidence>
<keyword evidence="8" id="KW-1185">Reference proteome</keyword>
<dbReference type="Proteomes" id="UP000589984">
    <property type="component" value="Unassembled WGS sequence"/>
</dbReference>
<dbReference type="Pfam" id="PF01790">
    <property type="entry name" value="LGT"/>
    <property type="match status" value="1"/>
</dbReference>
<dbReference type="GO" id="GO:0016491">
    <property type="term" value="F:oxidoreductase activity"/>
    <property type="evidence" value="ECO:0007669"/>
    <property type="project" value="InterPro"/>
</dbReference>
<dbReference type="GO" id="GO:0042158">
    <property type="term" value="P:lipoprotein biosynthetic process"/>
    <property type="evidence" value="ECO:0007669"/>
    <property type="project" value="InterPro"/>
</dbReference>
<keyword evidence="3" id="KW-1015">Disulfide bond</keyword>
<dbReference type="GO" id="GO:0005886">
    <property type="term" value="C:plasma membrane"/>
    <property type="evidence" value="ECO:0007669"/>
    <property type="project" value="InterPro"/>
</dbReference>
<comment type="subcellular location">
    <subcellularLocation>
        <location evidence="1">Cell envelope</location>
    </subcellularLocation>
</comment>
<dbReference type="InterPro" id="IPR036249">
    <property type="entry name" value="Thioredoxin-like_sf"/>
</dbReference>
<feature type="transmembrane region" description="Helical" evidence="5">
    <location>
        <begin position="15"/>
        <end position="34"/>
    </location>
</feature>
<dbReference type="InterPro" id="IPR001640">
    <property type="entry name" value="Lgt"/>
</dbReference>
<dbReference type="Gene3D" id="3.40.30.10">
    <property type="entry name" value="Glutaredoxin"/>
    <property type="match status" value="1"/>
</dbReference>
<dbReference type="InterPro" id="IPR013766">
    <property type="entry name" value="Thioredoxin_domain"/>
</dbReference>
<organism evidence="7 8">
    <name type="scientific">Vreelandella maris</name>
    <dbReference type="NCBI Taxonomy" id="2729617"/>
    <lineage>
        <taxon>Bacteria</taxon>
        <taxon>Pseudomonadati</taxon>
        <taxon>Pseudomonadota</taxon>
        <taxon>Gammaproteobacteria</taxon>
        <taxon>Oceanospirillales</taxon>
        <taxon>Halomonadaceae</taxon>
        <taxon>Vreelandella</taxon>
    </lineage>
</organism>
<dbReference type="PANTHER" id="PTHR42852:SF6">
    <property type="entry name" value="THIOL:DISULFIDE INTERCHANGE PROTEIN DSBE"/>
    <property type="match status" value="1"/>
</dbReference>
<dbReference type="EMBL" id="JABWCV010000005">
    <property type="protein sequence ID" value="NVF13690.1"/>
    <property type="molecule type" value="Genomic_DNA"/>
</dbReference>
<keyword evidence="5" id="KW-0812">Transmembrane</keyword>
<dbReference type="InterPro" id="IPR050553">
    <property type="entry name" value="Thioredoxin_ResA/DsbE_sf"/>
</dbReference>
<dbReference type="Pfam" id="PF08534">
    <property type="entry name" value="Redoxin"/>
    <property type="match status" value="1"/>
</dbReference>
<feature type="transmembrane region" description="Helical" evidence="5">
    <location>
        <begin position="113"/>
        <end position="131"/>
    </location>
</feature>
<reference evidence="7 8" key="1">
    <citation type="submission" date="2020-06" db="EMBL/GenBank/DDBJ databases">
        <title>Halomonas sp. QX-1 draft genome sequence.</title>
        <authorList>
            <person name="Qiu X."/>
        </authorList>
    </citation>
    <scope>NUCLEOTIDE SEQUENCE [LARGE SCALE GENOMIC DNA]</scope>
    <source>
        <strain evidence="7 8">QX-1</strain>
    </source>
</reference>
<accession>A0A7Y6RB31</accession>
<evidence type="ECO:0000259" key="6">
    <source>
        <dbReference type="PROSITE" id="PS51352"/>
    </source>
</evidence>
<keyword evidence="4" id="KW-0676">Redox-active center</keyword>
<proteinExistence type="predicted"/>
<evidence type="ECO:0000256" key="3">
    <source>
        <dbReference type="ARBA" id="ARBA00023157"/>
    </source>
</evidence>
<dbReference type="GO" id="GO:0030313">
    <property type="term" value="C:cell envelope"/>
    <property type="evidence" value="ECO:0007669"/>
    <property type="project" value="UniProtKB-SubCell"/>
</dbReference>
<dbReference type="AlphaFoldDB" id="A0A7Y6RB31"/>
<dbReference type="GO" id="GO:0017004">
    <property type="term" value="P:cytochrome complex assembly"/>
    <property type="evidence" value="ECO:0007669"/>
    <property type="project" value="UniProtKB-KW"/>
</dbReference>
<comment type="caution">
    <text evidence="7">The sequence shown here is derived from an EMBL/GenBank/DDBJ whole genome shotgun (WGS) entry which is preliminary data.</text>
</comment>
<feature type="transmembrane region" description="Helical" evidence="5">
    <location>
        <begin position="46"/>
        <end position="66"/>
    </location>
</feature>
<feature type="domain" description="Thioredoxin" evidence="6">
    <location>
        <begin position="132"/>
        <end position="271"/>
    </location>
</feature>
<dbReference type="SUPFAM" id="SSF52833">
    <property type="entry name" value="Thioredoxin-like"/>
    <property type="match status" value="1"/>
</dbReference>
<keyword evidence="2" id="KW-0201">Cytochrome c-type biogenesis</keyword>
<evidence type="ECO:0000256" key="2">
    <source>
        <dbReference type="ARBA" id="ARBA00022748"/>
    </source>
</evidence>
<dbReference type="PANTHER" id="PTHR42852">
    <property type="entry name" value="THIOL:DISULFIDE INTERCHANGE PROTEIN DSBE"/>
    <property type="match status" value="1"/>
</dbReference>
<feature type="transmembrane region" description="Helical" evidence="5">
    <location>
        <begin position="81"/>
        <end position="101"/>
    </location>
</feature>
<evidence type="ECO:0000313" key="7">
    <source>
        <dbReference type="EMBL" id="NVF13690.1"/>
    </source>
</evidence>
<evidence type="ECO:0000256" key="4">
    <source>
        <dbReference type="ARBA" id="ARBA00023284"/>
    </source>
</evidence>
<name>A0A7Y6RB31_9GAMM</name>
<keyword evidence="5" id="KW-1133">Transmembrane helix</keyword>
<dbReference type="GO" id="GO:0008961">
    <property type="term" value="F:phosphatidylglycerol-prolipoprotein diacylglyceryl transferase activity"/>
    <property type="evidence" value="ECO:0007669"/>
    <property type="project" value="InterPro"/>
</dbReference>
<dbReference type="RefSeq" id="WP_176302768.1">
    <property type="nucleotide sequence ID" value="NZ_JABWCV010000005.1"/>
</dbReference>
<dbReference type="PROSITE" id="PS51352">
    <property type="entry name" value="THIOREDOXIN_2"/>
    <property type="match status" value="1"/>
</dbReference>
<dbReference type="InterPro" id="IPR013740">
    <property type="entry name" value="Redoxin"/>
</dbReference>
<keyword evidence="5" id="KW-0472">Membrane</keyword>
<evidence type="ECO:0000256" key="5">
    <source>
        <dbReference type="SAM" id="Phobius"/>
    </source>
</evidence>
<evidence type="ECO:0000313" key="8">
    <source>
        <dbReference type="Proteomes" id="UP000589984"/>
    </source>
</evidence>
<dbReference type="CDD" id="cd02966">
    <property type="entry name" value="TlpA_like_family"/>
    <property type="match status" value="1"/>
</dbReference>
<sequence length="271" mass="29572">MLQQSIALGPMGFSIHQLLIGLAFLLALLAGALLGRRHRVAVSDTLFTLLLVALVGARLVFVLRYWGEYEGLLSRLDIRDGGFDIVGGLVAALAYAGWTLWRSPRQRVPLSGALLAGGLVWGLTAASATMIEHQSRPLPEVALTTRSGEPIDLPYLSRTTQQPMVVNLWASWCPPCIREMPVFEQAQDNEPGITFVFVNQGESLGQINAFMDEYGFSLDNVWQDPRNAVGQATGANAMPTTLYYDADGQLVSTHFGELSSATLQQGLERLR</sequence>
<gene>
    <name evidence="7" type="ORF">HUO07_05835</name>
</gene>